<dbReference type="RefSeq" id="WP_128639570.1">
    <property type="nucleotide sequence ID" value="NZ_CP008947.1"/>
</dbReference>
<evidence type="ECO:0000256" key="6">
    <source>
        <dbReference type="ARBA" id="ARBA00023709"/>
    </source>
</evidence>
<dbReference type="eggNOG" id="COG1024">
    <property type="taxonomic scope" value="Bacteria"/>
</dbReference>
<dbReference type="InterPro" id="IPR014748">
    <property type="entry name" value="Enoyl-CoA_hydra_C"/>
</dbReference>
<protein>
    <recommendedName>
        <fullName evidence="8">Probable enoyl-CoA hydratase EchA17</fullName>
        <ecNumber evidence="3">4.2.1.17</ecNumber>
    </recommendedName>
    <alternativeName>
        <fullName evidence="9">Probable enoyl-CoA hydratase echA17</fullName>
    </alternativeName>
</protein>
<dbReference type="Proteomes" id="UP000028488">
    <property type="component" value="Chromosome"/>
</dbReference>
<evidence type="ECO:0000256" key="7">
    <source>
        <dbReference type="ARBA" id="ARBA00023717"/>
    </source>
</evidence>
<evidence type="ECO:0000256" key="10">
    <source>
        <dbReference type="RuleBase" id="RU003707"/>
    </source>
</evidence>
<evidence type="ECO:0000256" key="9">
    <source>
        <dbReference type="ARBA" id="ARBA00073436"/>
    </source>
</evidence>
<dbReference type="PANTHER" id="PTHR11941:SF54">
    <property type="entry name" value="ENOYL-COA HYDRATASE, MITOCHONDRIAL"/>
    <property type="match status" value="1"/>
</dbReference>
<dbReference type="Gene3D" id="3.90.226.10">
    <property type="entry name" value="2-enoyl-CoA Hydratase, Chain A, domain 1"/>
    <property type="match status" value="1"/>
</dbReference>
<dbReference type="CDD" id="cd06558">
    <property type="entry name" value="crotonase-like"/>
    <property type="match status" value="1"/>
</dbReference>
<evidence type="ECO:0000256" key="5">
    <source>
        <dbReference type="ARBA" id="ARBA00023239"/>
    </source>
</evidence>
<gene>
    <name evidence="11" type="ORF">EP51_13725</name>
</gene>
<dbReference type="EC" id="4.2.1.17" evidence="3"/>
<keyword evidence="4" id="KW-0276">Fatty acid metabolism</keyword>
<organism evidence="11 12">
    <name type="scientific">Rhodococcus opacus</name>
    <name type="common">Nocardia opaca</name>
    <dbReference type="NCBI Taxonomy" id="37919"/>
    <lineage>
        <taxon>Bacteria</taxon>
        <taxon>Bacillati</taxon>
        <taxon>Actinomycetota</taxon>
        <taxon>Actinomycetes</taxon>
        <taxon>Mycobacteriales</taxon>
        <taxon>Nocardiaceae</taxon>
        <taxon>Rhodococcus</taxon>
    </lineage>
</organism>
<dbReference type="InterPro" id="IPR001753">
    <property type="entry name" value="Enoyl-CoA_hydra/iso"/>
</dbReference>
<sequence>MSSGILFEVDNHIARVTLDRPKALNSIDPEMDAALFEAWTEINSNPDIWVAVLGAAGEKAFCAGANVSGGTEGDGRRMALGGGLTGVGGPMLTLRKPLIAAVQGYAIGGGFELAMCADIIVAADTAQFGIPETKVGIIGEAGIMHRAIRQLPHHIAMALILTGDRIDAQQAERYGLVNEIVPYEKLAETASSWAERIASASPLAVQAAKDAVLSRAGWPLDVALATRYEPIEAYANSADRLEGRAAFAEKRAARWSGR</sequence>
<evidence type="ECO:0000256" key="4">
    <source>
        <dbReference type="ARBA" id="ARBA00022832"/>
    </source>
</evidence>
<comment type="catalytic activity">
    <reaction evidence="7">
        <text>a 4-saturated-(3S)-3-hydroxyacyl-CoA = a (3E)-enoyl-CoA + H2O</text>
        <dbReference type="Rhea" id="RHEA:20724"/>
        <dbReference type="ChEBI" id="CHEBI:15377"/>
        <dbReference type="ChEBI" id="CHEBI:58521"/>
        <dbReference type="ChEBI" id="CHEBI:137480"/>
        <dbReference type="EC" id="4.2.1.17"/>
    </reaction>
</comment>
<evidence type="ECO:0000313" key="12">
    <source>
        <dbReference type="Proteomes" id="UP000028488"/>
    </source>
</evidence>
<name>A0A076EHE2_RHOOP</name>
<reference evidence="11 12" key="1">
    <citation type="submission" date="2014-07" db="EMBL/GenBank/DDBJ databases">
        <title>Genome Sequence of Rhodococcus opacus Strain R7, a Biodegrader of Mono- and Polycyclic Aromatic Hydrocarbons.</title>
        <authorList>
            <person name="Di Gennaro P."/>
            <person name="Zampolli J."/>
            <person name="Presti I."/>
            <person name="Cappelletti M."/>
            <person name="D'Ursi P."/>
            <person name="Orro A."/>
            <person name="Mezzelani A."/>
            <person name="Milanesi L."/>
        </authorList>
    </citation>
    <scope>NUCLEOTIDE SEQUENCE [LARGE SCALE GENOMIC DNA]</scope>
    <source>
        <strain evidence="11 12">R7</strain>
    </source>
</reference>
<evidence type="ECO:0000256" key="2">
    <source>
        <dbReference type="ARBA" id="ARBA00005254"/>
    </source>
</evidence>
<dbReference type="FunFam" id="3.90.226.10:FF:000009">
    <property type="entry name" value="Carnitinyl-CoA dehydratase"/>
    <property type="match status" value="1"/>
</dbReference>
<accession>A0A076EHE2</accession>
<dbReference type="GO" id="GO:0006635">
    <property type="term" value="P:fatty acid beta-oxidation"/>
    <property type="evidence" value="ECO:0007669"/>
    <property type="project" value="TreeGrafter"/>
</dbReference>
<keyword evidence="5" id="KW-0456">Lyase</keyword>
<keyword evidence="4" id="KW-0443">Lipid metabolism</keyword>
<dbReference type="AlphaFoldDB" id="A0A076EHE2"/>
<dbReference type="PROSITE" id="PS00166">
    <property type="entry name" value="ENOYL_COA_HYDRATASE"/>
    <property type="match status" value="1"/>
</dbReference>
<evidence type="ECO:0000256" key="1">
    <source>
        <dbReference type="ARBA" id="ARBA00002994"/>
    </source>
</evidence>
<dbReference type="Gene3D" id="1.10.12.10">
    <property type="entry name" value="Lyase 2-enoyl-coa Hydratase, Chain A, domain 2"/>
    <property type="match status" value="1"/>
</dbReference>
<dbReference type="GO" id="GO:0004300">
    <property type="term" value="F:enoyl-CoA hydratase activity"/>
    <property type="evidence" value="ECO:0007669"/>
    <property type="project" value="UniProtKB-EC"/>
</dbReference>
<evidence type="ECO:0000313" key="11">
    <source>
        <dbReference type="EMBL" id="AII05625.1"/>
    </source>
</evidence>
<dbReference type="SUPFAM" id="SSF52096">
    <property type="entry name" value="ClpP/crotonase"/>
    <property type="match status" value="1"/>
</dbReference>
<evidence type="ECO:0000256" key="8">
    <source>
        <dbReference type="ARBA" id="ARBA00039456"/>
    </source>
</evidence>
<evidence type="ECO:0000256" key="3">
    <source>
        <dbReference type="ARBA" id="ARBA00012076"/>
    </source>
</evidence>
<dbReference type="InterPro" id="IPR018376">
    <property type="entry name" value="Enoyl-CoA_hyd/isom_CS"/>
</dbReference>
<comment type="catalytic activity">
    <reaction evidence="6">
        <text>a (3S)-3-hydroxyacyl-CoA = a (2E)-enoyl-CoA + H2O</text>
        <dbReference type="Rhea" id="RHEA:16105"/>
        <dbReference type="ChEBI" id="CHEBI:15377"/>
        <dbReference type="ChEBI" id="CHEBI:57318"/>
        <dbReference type="ChEBI" id="CHEBI:58856"/>
        <dbReference type="EC" id="4.2.1.17"/>
    </reaction>
</comment>
<dbReference type="EMBL" id="CP008947">
    <property type="protein sequence ID" value="AII05625.1"/>
    <property type="molecule type" value="Genomic_DNA"/>
</dbReference>
<comment type="function">
    <text evidence="1">Could possibly oxidize fatty acids using specific components.</text>
</comment>
<proteinExistence type="inferred from homology"/>
<dbReference type="PANTHER" id="PTHR11941">
    <property type="entry name" value="ENOYL-COA HYDRATASE-RELATED"/>
    <property type="match status" value="1"/>
</dbReference>
<comment type="similarity">
    <text evidence="2 10">Belongs to the enoyl-CoA hydratase/isomerase family.</text>
</comment>
<dbReference type="Pfam" id="PF00378">
    <property type="entry name" value="ECH_1"/>
    <property type="match status" value="1"/>
</dbReference>
<dbReference type="InterPro" id="IPR029045">
    <property type="entry name" value="ClpP/crotonase-like_dom_sf"/>
</dbReference>